<dbReference type="PANTHER" id="PTHR43685">
    <property type="entry name" value="GLYCOSYLTRANSFERASE"/>
    <property type="match status" value="1"/>
</dbReference>
<dbReference type="InterPro" id="IPR029044">
    <property type="entry name" value="Nucleotide-diphossugar_trans"/>
</dbReference>
<dbReference type="InterPro" id="IPR050834">
    <property type="entry name" value="Glycosyltransf_2"/>
</dbReference>
<evidence type="ECO:0000259" key="2">
    <source>
        <dbReference type="Pfam" id="PF00535"/>
    </source>
</evidence>
<feature type="region of interest" description="Disordered" evidence="1">
    <location>
        <begin position="210"/>
        <end position="232"/>
    </location>
</feature>
<dbReference type="SUPFAM" id="SSF53448">
    <property type="entry name" value="Nucleotide-diphospho-sugar transferases"/>
    <property type="match status" value="1"/>
</dbReference>
<protein>
    <recommendedName>
        <fullName evidence="2">Glycosyltransferase 2-like domain-containing protein</fullName>
    </recommendedName>
</protein>
<dbReference type="Pfam" id="PF00535">
    <property type="entry name" value="Glycos_transf_2"/>
    <property type="match status" value="1"/>
</dbReference>
<proteinExistence type="predicted"/>
<feature type="domain" description="Glycosyltransferase 2-like" evidence="2">
    <location>
        <begin position="22"/>
        <end position="138"/>
    </location>
</feature>
<accession>A0A383CJN9</accession>
<dbReference type="Gene3D" id="3.90.550.10">
    <property type="entry name" value="Spore Coat Polysaccharide Biosynthesis Protein SpsA, Chain A"/>
    <property type="match status" value="1"/>
</dbReference>
<evidence type="ECO:0000256" key="1">
    <source>
        <dbReference type="SAM" id="MobiDB-lite"/>
    </source>
</evidence>
<name>A0A383CJN9_9ZZZZ</name>
<sequence length="232" mass="25971">MVTEKASEKGKLVSVICRTVGRPELTKALESIASQNYPHIELVLVNATKIDLSVFETLLESLNTVMVYPEQALKRSDAANAGLEAASGDYLMFLDDDDWIATEHITNLVTAIKENEEVKAVYSSAQKTDCKGNPRPQVFNQSFSRAILRRDNLFPIHAMLFERSLLAAGSRFDESLAIYEDWDFWIQLSQHTDFKHIDKLTAFYREGGDSGTAVDDDSIKFSTDSPNALARE</sequence>
<dbReference type="InterPro" id="IPR001173">
    <property type="entry name" value="Glyco_trans_2-like"/>
</dbReference>
<dbReference type="AlphaFoldDB" id="A0A383CJN9"/>
<feature type="non-terminal residue" evidence="3">
    <location>
        <position position="232"/>
    </location>
</feature>
<evidence type="ECO:0000313" key="3">
    <source>
        <dbReference type="EMBL" id="SVE32402.1"/>
    </source>
</evidence>
<organism evidence="3">
    <name type="scientific">marine metagenome</name>
    <dbReference type="NCBI Taxonomy" id="408172"/>
    <lineage>
        <taxon>unclassified sequences</taxon>
        <taxon>metagenomes</taxon>
        <taxon>ecological metagenomes</taxon>
    </lineage>
</organism>
<reference evidence="3" key="1">
    <citation type="submission" date="2018-05" db="EMBL/GenBank/DDBJ databases">
        <authorList>
            <person name="Lanie J.A."/>
            <person name="Ng W.-L."/>
            <person name="Kazmierczak K.M."/>
            <person name="Andrzejewski T.M."/>
            <person name="Davidsen T.M."/>
            <person name="Wayne K.J."/>
            <person name="Tettelin H."/>
            <person name="Glass J.I."/>
            <person name="Rusch D."/>
            <person name="Podicherti R."/>
            <person name="Tsui H.-C.T."/>
            <person name="Winkler M.E."/>
        </authorList>
    </citation>
    <scope>NUCLEOTIDE SEQUENCE</scope>
</reference>
<dbReference type="PANTHER" id="PTHR43685:SF2">
    <property type="entry name" value="GLYCOSYLTRANSFERASE 2-LIKE DOMAIN-CONTAINING PROTEIN"/>
    <property type="match status" value="1"/>
</dbReference>
<gene>
    <name evidence="3" type="ORF">METZ01_LOCUS485256</name>
</gene>
<dbReference type="EMBL" id="UINC01209401">
    <property type="protein sequence ID" value="SVE32402.1"/>
    <property type="molecule type" value="Genomic_DNA"/>
</dbReference>